<dbReference type="CDD" id="cd01991">
    <property type="entry name" value="Asn_synthase_B_C"/>
    <property type="match status" value="1"/>
</dbReference>
<comment type="pathway">
    <text evidence="1">Amino-acid biosynthesis; L-asparagine biosynthesis; L-asparagine from L-aspartate (L-Gln route): step 1/1.</text>
</comment>
<evidence type="ECO:0000256" key="4">
    <source>
        <dbReference type="ARBA" id="ARBA00022741"/>
    </source>
</evidence>
<evidence type="ECO:0000313" key="10">
    <source>
        <dbReference type="EMBL" id="MFE8703332.1"/>
    </source>
</evidence>
<keyword evidence="5" id="KW-0067">ATP-binding</keyword>
<keyword evidence="6" id="KW-0028">Amino-acid biosynthesis</keyword>
<dbReference type="InterPro" id="IPR014729">
    <property type="entry name" value="Rossmann-like_a/b/a_fold"/>
</dbReference>
<dbReference type="NCBIfam" id="TIGR01536">
    <property type="entry name" value="asn_synth_AEB"/>
    <property type="match status" value="1"/>
</dbReference>
<keyword evidence="6" id="KW-0061">Asparagine biosynthesis</keyword>
<evidence type="ECO:0000256" key="2">
    <source>
        <dbReference type="ARBA" id="ARBA00005752"/>
    </source>
</evidence>
<dbReference type="CDD" id="cd00712">
    <property type="entry name" value="AsnB"/>
    <property type="match status" value="1"/>
</dbReference>
<dbReference type="Gene3D" id="3.40.50.620">
    <property type="entry name" value="HUPs"/>
    <property type="match status" value="1"/>
</dbReference>
<protein>
    <recommendedName>
        <fullName evidence="3">asparagine synthase (glutamine-hydrolyzing)</fullName>
        <ecNumber evidence="3">6.3.5.4</ecNumber>
    </recommendedName>
</protein>
<dbReference type="EMBL" id="JBIACK010000015">
    <property type="protein sequence ID" value="MFE8703332.1"/>
    <property type="molecule type" value="Genomic_DNA"/>
</dbReference>
<dbReference type="GO" id="GO:0004066">
    <property type="term" value="F:asparagine synthase (glutamine-hydrolyzing) activity"/>
    <property type="evidence" value="ECO:0007669"/>
    <property type="project" value="UniProtKB-EC"/>
</dbReference>
<dbReference type="PROSITE" id="PS51278">
    <property type="entry name" value="GATASE_TYPE_2"/>
    <property type="match status" value="1"/>
</dbReference>
<keyword evidence="11" id="KW-1185">Reference proteome</keyword>
<evidence type="ECO:0000256" key="3">
    <source>
        <dbReference type="ARBA" id="ARBA00012737"/>
    </source>
</evidence>
<dbReference type="Pfam" id="PF00733">
    <property type="entry name" value="Asn_synthase"/>
    <property type="match status" value="1"/>
</dbReference>
<sequence length="630" mass="73425">MCGFIGCVHEKSQDLREVEKQQFENMNNIITHRGPDDDGYFYDEHIQFGFRRLSIIDVESGHQPLTYENERYWIIFNGEIYNYLELREELLKEGLTFKTHSDTEVIIALYSHLKEKAVEKLRGMFAFVIWDKQEQSLYGARDPFGIKPFFYFNDGDKTFFGSEKKSILLALENDVLNYDSLQHYLTYQFVPEPHTMSEGISKLEPGHYFTKKIGQEMKINRYWKAHFQPVQKSEDEFIKEIRDVLMDSVKIHMRSDVPVGSFLSGGIDSSIIASIAKQYHPAIKTFSVGFEHNGFSEIDVAKETAEKLGVENISYVITPQEYMNEIPKIMWHMDDPLADPACVPLYFVAREARKHVTVVLSGEGADELFGGYNIYREPQSLEVFNKIPATLKAFLRVIAKIMPEGMKGKSFIERGVTPMEERYIGNAKMFSEEEKRNLLHVYNEGLNYKDITKPLYNESKGYDPVDRMQYIDIHTWMRGDILLKADKMTMAHSLELRVPFLDKVVFETASKIPTSLKTANGTTKYVLRKAAEGIVPDHVLNRKKLGFPVPIRHWLKNEMNDWAKTIIRESHTDHLLNKDYVLKLLEDHCQGKADNSRKIWTVLMFMVWHQVYVEKKYSFEQEYLKEKSYS</sequence>
<proteinExistence type="inferred from homology"/>
<evidence type="ECO:0000256" key="8">
    <source>
        <dbReference type="ARBA" id="ARBA00048741"/>
    </source>
</evidence>
<gene>
    <name evidence="10" type="primary">asnB</name>
    <name evidence="10" type="ORF">ACFYKX_22485</name>
</gene>
<evidence type="ECO:0000256" key="1">
    <source>
        <dbReference type="ARBA" id="ARBA00005187"/>
    </source>
</evidence>
<reference evidence="10 11" key="1">
    <citation type="submission" date="2024-08" db="EMBL/GenBank/DDBJ databases">
        <title>Two novel Cytobacillus novel species.</title>
        <authorList>
            <person name="Liu G."/>
        </authorList>
    </citation>
    <scope>NUCLEOTIDE SEQUENCE [LARGE SCALE GENOMIC DNA]</scope>
    <source>
        <strain evidence="10 11">FJAT-54145</strain>
    </source>
</reference>
<organism evidence="10 11">
    <name type="scientific">Cytobacillus spartinae</name>
    <dbReference type="NCBI Taxonomy" id="3299023"/>
    <lineage>
        <taxon>Bacteria</taxon>
        <taxon>Bacillati</taxon>
        <taxon>Bacillota</taxon>
        <taxon>Bacilli</taxon>
        <taxon>Bacillales</taxon>
        <taxon>Bacillaceae</taxon>
        <taxon>Cytobacillus</taxon>
    </lineage>
</organism>
<name>A0ABW6KGM6_9BACI</name>
<feature type="domain" description="Glutamine amidotransferase type-2" evidence="9">
    <location>
        <begin position="2"/>
        <end position="214"/>
    </location>
</feature>
<dbReference type="InterPro" id="IPR033738">
    <property type="entry name" value="AsnB_N"/>
</dbReference>
<dbReference type="InterPro" id="IPR006426">
    <property type="entry name" value="Asn_synth_AEB"/>
</dbReference>
<dbReference type="Proteomes" id="UP001601059">
    <property type="component" value="Unassembled WGS sequence"/>
</dbReference>
<dbReference type="SUPFAM" id="SSF56235">
    <property type="entry name" value="N-terminal nucleophile aminohydrolases (Ntn hydrolases)"/>
    <property type="match status" value="1"/>
</dbReference>
<dbReference type="SUPFAM" id="SSF52402">
    <property type="entry name" value="Adenine nucleotide alpha hydrolases-like"/>
    <property type="match status" value="1"/>
</dbReference>
<dbReference type="EC" id="6.3.5.4" evidence="3"/>
<dbReference type="InterPro" id="IPR017932">
    <property type="entry name" value="GATase_2_dom"/>
</dbReference>
<dbReference type="RefSeq" id="WP_389363783.1">
    <property type="nucleotide sequence ID" value="NZ_JBIACK010000015.1"/>
</dbReference>
<dbReference type="InterPro" id="IPR051786">
    <property type="entry name" value="ASN_synthetase/amidase"/>
</dbReference>
<dbReference type="Gene3D" id="3.60.20.10">
    <property type="entry name" value="Glutamine Phosphoribosylpyrophosphate, subunit 1, domain 1"/>
    <property type="match status" value="1"/>
</dbReference>
<comment type="similarity">
    <text evidence="2">Belongs to the asparagine synthetase family.</text>
</comment>
<dbReference type="InterPro" id="IPR029055">
    <property type="entry name" value="Ntn_hydrolases_N"/>
</dbReference>
<dbReference type="PIRSF" id="PIRSF001589">
    <property type="entry name" value="Asn_synthetase_glu-h"/>
    <property type="match status" value="1"/>
</dbReference>
<comment type="catalytic activity">
    <reaction evidence="8">
        <text>L-aspartate + L-glutamine + ATP + H2O = L-asparagine + L-glutamate + AMP + diphosphate + H(+)</text>
        <dbReference type="Rhea" id="RHEA:12228"/>
        <dbReference type="ChEBI" id="CHEBI:15377"/>
        <dbReference type="ChEBI" id="CHEBI:15378"/>
        <dbReference type="ChEBI" id="CHEBI:29985"/>
        <dbReference type="ChEBI" id="CHEBI:29991"/>
        <dbReference type="ChEBI" id="CHEBI:30616"/>
        <dbReference type="ChEBI" id="CHEBI:33019"/>
        <dbReference type="ChEBI" id="CHEBI:58048"/>
        <dbReference type="ChEBI" id="CHEBI:58359"/>
        <dbReference type="ChEBI" id="CHEBI:456215"/>
        <dbReference type="EC" id="6.3.5.4"/>
    </reaction>
</comment>
<accession>A0ABW6KGM6</accession>
<evidence type="ECO:0000256" key="5">
    <source>
        <dbReference type="ARBA" id="ARBA00022840"/>
    </source>
</evidence>
<dbReference type="PANTHER" id="PTHR43284:SF1">
    <property type="entry name" value="ASPARAGINE SYNTHETASE"/>
    <property type="match status" value="1"/>
</dbReference>
<keyword evidence="4" id="KW-0547">Nucleotide-binding</keyword>
<comment type="caution">
    <text evidence="10">The sequence shown here is derived from an EMBL/GenBank/DDBJ whole genome shotgun (WGS) entry which is preliminary data.</text>
</comment>
<evidence type="ECO:0000259" key="9">
    <source>
        <dbReference type="PROSITE" id="PS51278"/>
    </source>
</evidence>
<evidence type="ECO:0000313" key="11">
    <source>
        <dbReference type="Proteomes" id="UP001601059"/>
    </source>
</evidence>
<evidence type="ECO:0000256" key="6">
    <source>
        <dbReference type="ARBA" id="ARBA00022888"/>
    </source>
</evidence>
<keyword evidence="7" id="KW-0315">Glutamine amidotransferase</keyword>
<dbReference type="InterPro" id="IPR001962">
    <property type="entry name" value="Asn_synthase"/>
</dbReference>
<keyword evidence="10" id="KW-0436">Ligase</keyword>
<evidence type="ECO:0000256" key="7">
    <source>
        <dbReference type="ARBA" id="ARBA00022962"/>
    </source>
</evidence>
<dbReference type="Pfam" id="PF13537">
    <property type="entry name" value="GATase_7"/>
    <property type="match status" value="1"/>
</dbReference>
<dbReference type="PANTHER" id="PTHR43284">
    <property type="entry name" value="ASPARAGINE SYNTHETASE (GLUTAMINE-HYDROLYZING)"/>
    <property type="match status" value="1"/>
</dbReference>